<sequence length="152" mass="15872">MALISTQYASGVRPTYRPQTAGALHSQLFHVTVPNGGFANGDILELAQLPPYARIVDAQLILAGVAGVAGQTVDVGILSGEPGEPTNEDGSARTMGNELFVGAALDGIQRLSKTDALMLKKTEKARSIGVKFNAAVPFVAGKTIALQLHFSQ</sequence>
<reference evidence="2" key="1">
    <citation type="submission" date="2018-06" db="EMBL/GenBank/DDBJ databases">
        <authorList>
            <person name="Sharma R."/>
            <person name="Hughes J."/>
            <person name="Breakwell D.P."/>
            <person name="Hope S."/>
            <person name="Grose J.H."/>
        </authorList>
    </citation>
    <scope>NUCLEOTIDE SEQUENCE [LARGE SCALE GENOMIC DNA]</scope>
</reference>
<accession>A0A345BLW8</accession>
<protein>
    <submittedName>
        <fullName evidence="1">Uncharacterized protein</fullName>
    </submittedName>
</protein>
<keyword evidence="2" id="KW-1185">Reference proteome</keyword>
<evidence type="ECO:0000313" key="2">
    <source>
        <dbReference type="Proteomes" id="UP000260529"/>
    </source>
</evidence>
<proteinExistence type="predicted"/>
<evidence type="ECO:0000313" key="1">
    <source>
        <dbReference type="EMBL" id="AXF51439.1"/>
    </source>
</evidence>
<dbReference type="Proteomes" id="UP000260529">
    <property type="component" value="Segment"/>
</dbReference>
<organism evidence="1 2">
    <name type="scientific">Erwinia phage Pavtok</name>
    <dbReference type="NCBI Taxonomy" id="2267655"/>
    <lineage>
        <taxon>Viruses</taxon>
        <taxon>Duplodnaviria</taxon>
        <taxon>Heunggongvirae</taxon>
        <taxon>Uroviricota</taxon>
        <taxon>Caudoviricetes</taxon>
        <taxon>Pavtokvirus</taxon>
        <taxon>Pavtokvirus pavtok</taxon>
    </lineage>
</organism>
<name>A0A345BLW8_9CAUD</name>
<dbReference type="EMBL" id="MH426726">
    <property type="protein sequence ID" value="AXF51439.1"/>
    <property type="molecule type" value="Genomic_DNA"/>
</dbReference>
<gene>
    <name evidence="1" type="ORF">PAVTOK_11</name>
</gene>